<dbReference type="eggNOG" id="KOG2808">
    <property type="taxonomic scope" value="Eukaryota"/>
</dbReference>
<dbReference type="Proteomes" id="UP000001996">
    <property type="component" value="Unassembled WGS sequence"/>
</dbReference>
<evidence type="ECO:0000313" key="11">
    <source>
        <dbReference type="Proteomes" id="UP000001996"/>
    </source>
</evidence>
<keyword evidence="6" id="KW-0508">mRNA splicing</keyword>
<keyword evidence="7" id="KW-0539">Nucleus</keyword>
<dbReference type="Pfam" id="PF02840">
    <property type="entry name" value="Prp18"/>
    <property type="match status" value="1"/>
</dbReference>
<dbReference type="RefSeq" id="XP_001528664.1">
    <property type="nucleotide sequence ID" value="XM_001528614.1"/>
</dbReference>
<dbReference type="STRING" id="379508.A5DUZ8"/>
<evidence type="ECO:0000256" key="8">
    <source>
        <dbReference type="SAM" id="MobiDB-lite"/>
    </source>
</evidence>
<proteinExistence type="inferred from homology"/>
<sequence>MDFTSLLSQEINNKKKKRKSNKKSAEKCKKQKIVAEAENDTELTEIVTNRNRLESENSTIHNHDNAVPVDLEDDNTLDQENVASKPDPRLSLVEGLSDEAIDEKLAQYNENDASLTRLQKLKKLQYLLPIELQNKKYASWLEQEKPYHEDSEKQRVTLESIIDIASHKGELRIQIRVYLKNLISEWEKEESNSGDHDSLLLETKKDIVKLLYKLRANKLSEEMLISLATIVYHIQASQFNKANESYMKLSIGNICWPIGVANVGIHARSASTRITGGKGVSNIMINESTRKWILSVKRLIGFKERMGQ</sequence>
<dbReference type="GeneID" id="5235124"/>
<feature type="region of interest" description="Disordered" evidence="8">
    <location>
        <begin position="1"/>
        <end position="30"/>
    </location>
</feature>
<evidence type="ECO:0000256" key="3">
    <source>
        <dbReference type="ARBA" id="ARBA00018242"/>
    </source>
</evidence>
<evidence type="ECO:0000256" key="1">
    <source>
        <dbReference type="ARBA" id="ARBA00004123"/>
    </source>
</evidence>
<dbReference type="PANTHER" id="PTHR13007">
    <property type="entry name" value="PRE-MRNA SPLICING FACTOR-RELATED"/>
    <property type="match status" value="1"/>
</dbReference>
<dbReference type="HOGENOM" id="CLU_081028_0_0_1"/>
<dbReference type="VEuPathDB" id="FungiDB:LELG_01184"/>
<evidence type="ECO:0000256" key="6">
    <source>
        <dbReference type="ARBA" id="ARBA00023187"/>
    </source>
</evidence>
<comment type="subcellular location">
    <subcellularLocation>
        <location evidence="1">Nucleus</location>
    </subcellularLocation>
</comment>
<dbReference type="FunCoup" id="A5DUZ8">
    <property type="interactions" value="515"/>
</dbReference>
<dbReference type="PANTHER" id="PTHR13007:SF19">
    <property type="entry name" value="PRE-MRNA-SPLICING FACTOR 18"/>
    <property type="match status" value="1"/>
</dbReference>
<name>A5DUZ8_LODEL</name>
<dbReference type="GO" id="GO:0005682">
    <property type="term" value="C:U5 snRNP"/>
    <property type="evidence" value="ECO:0007669"/>
    <property type="project" value="TreeGrafter"/>
</dbReference>
<evidence type="ECO:0000256" key="7">
    <source>
        <dbReference type="ARBA" id="ARBA00023242"/>
    </source>
</evidence>
<evidence type="ECO:0000256" key="4">
    <source>
        <dbReference type="ARBA" id="ARBA00022664"/>
    </source>
</evidence>
<evidence type="ECO:0000259" key="9">
    <source>
        <dbReference type="Pfam" id="PF02840"/>
    </source>
</evidence>
<dbReference type="SUPFAM" id="SSF47938">
    <property type="entry name" value="Functional domain of the splicing factor Prp18"/>
    <property type="match status" value="1"/>
</dbReference>
<dbReference type="GO" id="GO:0046540">
    <property type="term" value="C:U4/U6 x U5 tri-snRNP complex"/>
    <property type="evidence" value="ECO:0007669"/>
    <property type="project" value="TreeGrafter"/>
</dbReference>
<gene>
    <name evidence="10" type="ORF">LELG_01184</name>
</gene>
<dbReference type="GO" id="GO:0000350">
    <property type="term" value="P:generation of catalytic spliceosome for second transesterification step"/>
    <property type="evidence" value="ECO:0007669"/>
    <property type="project" value="TreeGrafter"/>
</dbReference>
<protein>
    <recommendedName>
        <fullName evidence="3">Pre-mRNA-splicing factor 18</fullName>
    </recommendedName>
</protein>
<dbReference type="InterPro" id="IPR004098">
    <property type="entry name" value="Prp18"/>
</dbReference>
<dbReference type="KEGG" id="lel:PVL30_001153"/>
<dbReference type="InParanoid" id="A5DUZ8"/>
<dbReference type="EMBL" id="CH981524">
    <property type="protein sequence ID" value="EDK43006.1"/>
    <property type="molecule type" value="Genomic_DNA"/>
</dbReference>
<comment type="similarity">
    <text evidence="2">Belongs to the PRP18 family.</text>
</comment>
<evidence type="ECO:0000256" key="2">
    <source>
        <dbReference type="ARBA" id="ARBA00008137"/>
    </source>
</evidence>
<keyword evidence="4" id="KW-0507">mRNA processing</keyword>
<evidence type="ECO:0000256" key="5">
    <source>
        <dbReference type="ARBA" id="ARBA00022728"/>
    </source>
</evidence>
<dbReference type="Gene3D" id="1.20.940.10">
    <property type="entry name" value="Functional domain of the splicing factor Prp18"/>
    <property type="match status" value="1"/>
</dbReference>
<reference evidence="10 11" key="1">
    <citation type="journal article" date="2009" name="Nature">
        <title>Evolution of pathogenicity and sexual reproduction in eight Candida genomes.</title>
        <authorList>
            <person name="Butler G."/>
            <person name="Rasmussen M.D."/>
            <person name="Lin M.F."/>
            <person name="Santos M.A."/>
            <person name="Sakthikumar S."/>
            <person name="Munro C.A."/>
            <person name="Rheinbay E."/>
            <person name="Grabherr M."/>
            <person name="Forche A."/>
            <person name="Reedy J.L."/>
            <person name="Agrafioti I."/>
            <person name="Arnaud M.B."/>
            <person name="Bates S."/>
            <person name="Brown A.J."/>
            <person name="Brunke S."/>
            <person name="Costanzo M.C."/>
            <person name="Fitzpatrick D.A."/>
            <person name="de Groot P.W."/>
            <person name="Harris D."/>
            <person name="Hoyer L.L."/>
            <person name="Hube B."/>
            <person name="Klis F.M."/>
            <person name="Kodira C."/>
            <person name="Lennard N."/>
            <person name="Logue M.E."/>
            <person name="Martin R."/>
            <person name="Neiman A.M."/>
            <person name="Nikolaou E."/>
            <person name="Quail M.A."/>
            <person name="Quinn J."/>
            <person name="Santos M.C."/>
            <person name="Schmitzberger F.F."/>
            <person name="Sherlock G."/>
            <person name="Shah P."/>
            <person name="Silverstein K.A."/>
            <person name="Skrzypek M.S."/>
            <person name="Soll D."/>
            <person name="Staggs R."/>
            <person name="Stansfield I."/>
            <person name="Stumpf M.P."/>
            <person name="Sudbery P.E."/>
            <person name="Srikantha T."/>
            <person name="Zeng Q."/>
            <person name="Berman J."/>
            <person name="Berriman M."/>
            <person name="Heitman J."/>
            <person name="Gow N.A."/>
            <person name="Lorenz M.C."/>
            <person name="Birren B.W."/>
            <person name="Kellis M."/>
            <person name="Cuomo C.A."/>
        </authorList>
    </citation>
    <scope>NUCLEOTIDE SEQUENCE [LARGE SCALE GENOMIC DNA]</scope>
    <source>
        <strain evidence="11">ATCC 11503 / BCRC 21390 / CBS 2605 / JCM 1781 / NBRC 1676 / NRRL YB-4239</strain>
    </source>
</reference>
<feature type="compositionally biased region" description="Polar residues" evidence="8">
    <location>
        <begin position="1"/>
        <end position="11"/>
    </location>
</feature>
<keyword evidence="5" id="KW-0747">Spliceosome</keyword>
<evidence type="ECO:0000313" key="10">
    <source>
        <dbReference type="EMBL" id="EDK43006.1"/>
    </source>
</evidence>
<dbReference type="AlphaFoldDB" id="A5DUZ8"/>
<dbReference type="OMA" id="RRWIISI"/>
<keyword evidence="11" id="KW-1185">Reference proteome</keyword>
<accession>A5DUZ8</accession>
<organism evidence="10 11">
    <name type="scientific">Lodderomyces elongisporus (strain ATCC 11503 / CBS 2605 / JCM 1781 / NBRC 1676 / NRRL YB-4239)</name>
    <name type="common">Yeast</name>
    <name type="synonym">Saccharomyces elongisporus</name>
    <dbReference type="NCBI Taxonomy" id="379508"/>
    <lineage>
        <taxon>Eukaryota</taxon>
        <taxon>Fungi</taxon>
        <taxon>Dikarya</taxon>
        <taxon>Ascomycota</taxon>
        <taxon>Saccharomycotina</taxon>
        <taxon>Pichiomycetes</taxon>
        <taxon>Debaryomycetaceae</taxon>
        <taxon>Candida/Lodderomyces clade</taxon>
        <taxon>Lodderomyces</taxon>
    </lineage>
</organism>
<feature type="region of interest" description="Disordered" evidence="8">
    <location>
        <begin position="54"/>
        <end position="74"/>
    </location>
</feature>
<dbReference type="InterPro" id="IPR039979">
    <property type="entry name" value="PRPF18"/>
</dbReference>
<dbReference type="GO" id="GO:0071021">
    <property type="term" value="C:U2-type post-spliceosomal complex"/>
    <property type="evidence" value="ECO:0007669"/>
    <property type="project" value="TreeGrafter"/>
</dbReference>
<dbReference type="OrthoDB" id="10261918at2759"/>
<feature type="domain" description="Prp18" evidence="9">
    <location>
        <begin position="178"/>
        <end position="306"/>
    </location>
</feature>